<name>A0ABS5CYG7_9MOLU</name>
<dbReference type="HAMAP" id="MF_00362">
    <property type="entry name" value="Ribosomal_uL10"/>
    <property type="match status" value="1"/>
</dbReference>
<dbReference type="RefSeq" id="WP_203552291.1">
    <property type="nucleotide sequence ID" value="NZ_JACAOD020000008.1"/>
</dbReference>
<comment type="caution">
    <text evidence="6">The sequence shown here is derived from an EMBL/GenBank/DDBJ whole genome shotgun (WGS) entry which is preliminary data.</text>
</comment>
<dbReference type="EMBL" id="JACAOD020000008">
    <property type="protein sequence ID" value="MBP5836027.1"/>
    <property type="molecule type" value="Genomic_DNA"/>
</dbReference>
<keyword evidence="5" id="KW-0694">RNA-binding</keyword>
<dbReference type="InterPro" id="IPR001790">
    <property type="entry name" value="Ribosomal_uL10"/>
</dbReference>
<comment type="function">
    <text evidence="5">Forms part of the ribosomal stalk, playing a central role in the interaction of the ribosome with GTP-bound translation factors.</text>
</comment>
<evidence type="ECO:0000313" key="7">
    <source>
        <dbReference type="Proteomes" id="UP001195571"/>
    </source>
</evidence>
<keyword evidence="3 5" id="KW-0687">Ribonucleoprotein</keyword>
<dbReference type="Gene3D" id="3.30.70.1730">
    <property type="match status" value="1"/>
</dbReference>
<dbReference type="Proteomes" id="UP001195571">
    <property type="component" value="Unassembled WGS sequence"/>
</dbReference>
<dbReference type="InterPro" id="IPR022973">
    <property type="entry name" value="Ribosomal_uL10_bac"/>
</dbReference>
<dbReference type="NCBIfam" id="NF000955">
    <property type="entry name" value="PRK00099.1-1"/>
    <property type="match status" value="1"/>
</dbReference>
<dbReference type="SUPFAM" id="SSF160369">
    <property type="entry name" value="Ribosomal protein L10-like"/>
    <property type="match status" value="1"/>
</dbReference>
<dbReference type="Pfam" id="PF00466">
    <property type="entry name" value="Ribosomal_L10"/>
    <property type="match status" value="1"/>
</dbReference>
<evidence type="ECO:0000256" key="5">
    <source>
        <dbReference type="HAMAP-Rule" id="MF_00362"/>
    </source>
</evidence>
<evidence type="ECO:0000256" key="1">
    <source>
        <dbReference type="ARBA" id="ARBA00008889"/>
    </source>
</evidence>
<protein>
    <recommendedName>
        <fullName evidence="4 5">Large ribosomal subunit protein uL10</fullName>
    </recommendedName>
</protein>
<evidence type="ECO:0000256" key="4">
    <source>
        <dbReference type="ARBA" id="ARBA00035202"/>
    </source>
</evidence>
<evidence type="ECO:0000256" key="3">
    <source>
        <dbReference type="ARBA" id="ARBA00023274"/>
    </source>
</evidence>
<evidence type="ECO:0000256" key="2">
    <source>
        <dbReference type="ARBA" id="ARBA00022980"/>
    </source>
</evidence>
<reference evidence="6" key="1">
    <citation type="submission" date="2021-04" db="EMBL/GenBank/DDBJ databases">
        <title>Genomic features of Candidatus Phytoplasma meliae isolate ChTYXIII (1SrXIII-G).</title>
        <authorList>
            <person name="Fernandez F.D."/>
            <person name="Conci L.R."/>
        </authorList>
    </citation>
    <scope>NUCLEOTIDE SEQUENCE [LARGE SCALE GENOMIC DNA]</scope>
    <source>
        <strain evidence="6">ChTYXIII-Mo</strain>
    </source>
</reference>
<organism evidence="6 7">
    <name type="scientific">Candidatus Phytoplasma meliae</name>
    <dbReference type="NCBI Taxonomy" id="1848402"/>
    <lineage>
        <taxon>Bacteria</taxon>
        <taxon>Bacillati</taxon>
        <taxon>Mycoplasmatota</taxon>
        <taxon>Mollicutes</taxon>
        <taxon>Acholeplasmatales</taxon>
        <taxon>Acholeplasmataceae</taxon>
        <taxon>Candidatus Phytoplasma</taxon>
        <taxon>16SrXIII (Mexican periwinkle virescence group)</taxon>
    </lineage>
</organism>
<evidence type="ECO:0000313" key="6">
    <source>
        <dbReference type="EMBL" id="MBP5836027.1"/>
    </source>
</evidence>
<comment type="similarity">
    <text evidence="1 5">Belongs to the universal ribosomal protein uL10 family.</text>
</comment>
<accession>A0ABS5CYG7</accession>
<comment type="subunit">
    <text evidence="5">Part of the ribosomal stalk of the 50S ribosomal subunit. The N-terminus interacts with L11 and the large rRNA to form the base of the stalk. The C-terminus forms an elongated spine to which L12 dimers bind in a sequential fashion forming a multimeric L10(L12)X complex.</text>
</comment>
<keyword evidence="5" id="KW-0699">rRNA-binding</keyword>
<dbReference type="CDD" id="cd05797">
    <property type="entry name" value="Ribosomal_L10"/>
    <property type="match status" value="1"/>
</dbReference>
<proteinExistence type="inferred from homology"/>
<keyword evidence="2 5" id="KW-0689">Ribosomal protein</keyword>
<gene>
    <name evidence="5" type="primary">rplJ</name>
    <name evidence="6" type="ORF">CHTY_002175</name>
</gene>
<keyword evidence="7" id="KW-1185">Reference proteome</keyword>
<sequence length="166" mass="18991">MIKPQLAKKMEKVSFLQEKFIQAKTVIVFEYSSFPVSAFMQLRRQLKKINCEVKVYPKNIMERAAVNAQYNDLIVFLKGLKALIISQQDFLEPIKIIYNFAKKNKNIKIVSAMVEKKLVSLQEINSLATLPSKEQMLALLAVGMMAPLQQLAIGLKMLSEKQEIKK</sequence>
<dbReference type="PANTHER" id="PTHR11560">
    <property type="entry name" value="39S RIBOSOMAL PROTEIN L10, MITOCHONDRIAL"/>
    <property type="match status" value="1"/>
</dbReference>
<dbReference type="GO" id="GO:0005840">
    <property type="term" value="C:ribosome"/>
    <property type="evidence" value="ECO:0007669"/>
    <property type="project" value="UniProtKB-KW"/>
</dbReference>
<dbReference type="InterPro" id="IPR043141">
    <property type="entry name" value="Ribosomal_uL10-like_sf"/>
</dbReference>
<dbReference type="InterPro" id="IPR047865">
    <property type="entry name" value="Ribosomal_uL10_bac_type"/>
</dbReference>